<feature type="region of interest" description="Disordered" evidence="2">
    <location>
        <begin position="38"/>
        <end position="57"/>
    </location>
</feature>
<dbReference type="EMBL" id="JBBPFD010000019">
    <property type="protein sequence ID" value="KAK7886520.1"/>
    <property type="molecule type" value="Genomic_DNA"/>
</dbReference>
<organism evidence="4 5">
    <name type="scientific">Mugilogobius chulae</name>
    <name type="common">yellowstripe goby</name>
    <dbReference type="NCBI Taxonomy" id="88201"/>
    <lineage>
        <taxon>Eukaryota</taxon>
        <taxon>Metazoa</taxon>
        <taxon>Chordata</taxon>
        <taxon>Craniata</taxon>
        <taxon>Vertebrata</taxon>
        <taxon>Euteleostomi</taxon>
        <taxon>Actinopterygii</taxon>
        <taxon>Neopterygii</taxon>
        <taxon>Teleostei</taxon>
        <taxon>Neoteleostei</taxon>
        <taxon>Acanthomorphata</taxon>
        <taxon>Gobiaria</taxon>
        <taxon>Gobiiformes</taxon>
        <taxon>Gobioidei</taxon>
        <taxon>Gobiidae</taxon>
        <taxon>Gobionellinae</taxon>
        <taxon>Mugilogobius</taxon>
    </lineage>
</organism>
<dbReference type="Gene3D" id="3.40.50.300">
    <property type="entry name" value="P-loop containing nucleotide triphosphate hydrolases"/>
    <property type="match status" value="1"/>
</dbReference>
<comment type="catalytic activity">
    <reaction evidence="1">
        <text>ATP + H2O = ADP + phosphate + H(+)</text>
        <dbReference type="Rhea" id="RHEA:13065"/>
        <dbReference type="ChEBI" id="CHEBI:15377"/>
        <dbReference type="ChEBI" id="CHEBI:15378"/>
        <dbReference type="ChEBI" id="CHEBI:30616"/>
        <dbReference type="ChEBI" id="CHEBI:43474"/>
        <dbReference type="ChEBI" id="CHEBI:456216"/>
        <dbReference type="EC" id="5.6.2.3"/>
    </reaction>
</comment>
<keyword evidence="1" id="KW-0547">Nucleotide-binding</keyword>
<keyword evidence="1" id="KW-0234">DNA repair</keyword>
<evidence type="ECO:0000313" key="5">
    <source>
        <dbReference type="Proteomes" id="UP001460270"/>
    </source>
</evidence>
<dbReference type="InterPro" id="IPR010285">
    <property type="entry name" value="DNA_helicase_pif1-like_DEAD"/>
</dbReference>
<keyword evidence="1" id="KW-0233">DNA recombination</keyword>
<feature type="compositionally biased region" description="Basic residues" evidence="2">
    <location>
        <begin position="365"/>
        <end position="379"/>
    </location>
</feature>
<dbReference type="PANTHER" id="PTHR47642">
    <property type="entry name" value="ATP-DEPENDENT DNA HELICASE"/>
    <property type="match status" value="1"/>
</dbReference>
<dbReference type="InterPro" id="IPR027417">
    <property type="entry name" value="P-loop_NTPase"/>
</dbReference>
<gene>
    <name evidence="4" type="ORF">WMY93_026141</name>
</gene>
<sequence length="2151" mass="241817">MPSKRTFNIECVFQMPRPKGWKRSLAARERRADQLAIGCRPYLSPPPPPDPKVVGTGWRHSAKKQNWPVSEHTDKCHKLVIPPECPGKKFVFVIGHSHLRAIVDRFVAMPEGCLSFGFSSTPGGSASDLHRELEQIALPREPDLALLLAPCNDLHASPTITDAGTAYGDLLQYLLGRFQRVLVLDFPTRIREDLEIQNLLRQEFRRVSAVWKTRYFLVAEHFPVHRRELWSKDGTHLSDDHGMGILAQLMWQACYMELETPVPAPKVSHPPTCPSTRRVKPMLVVTGPLPRTPPPPSEWTPAEQGRKKNQQRTPKSSPGGPKASLVQPEVSGDSFLHPPLAQDFSPAMLVEMDKISPSHLDSFPKGKKAPQTRRQRAVARKNQPRDAVEATAVVVRPAVSPASPTPGPEEHKPVEVRPRRSLTRSSPGLEVRPCSPASTPPAQEEDQAVVEVRSRSPQRPSYADVVKGLSPVPSTSGMAVKRHSPASSSTSGMEEEVSRETIKPAAPKRRRFRRQPGAARALEVRPGSPASSSSEMEVDQVQAGVVEVIPGTSPTSVTILDVFLEQDQLDQMPETSQPRIFPAAPNAPDEDDKDKLHDSSAPSHTCNTNTVGSLDEEMEVGCSVVPSTSQFIQVPENIRGNFHQAEDLFEFRGVQCMAIALVALAKHTVSSVFSWTPEQLDWVVLLGDQLYTRLREAGKVNEDNEMLMVGHLPKNDTIDGDEFHFRFGNGAGGDAAVVQSEMIDLGVEFSLHCALEEILADYSLCIFTLCGYTCAIIVENGCFAVVDSHSRSSTGMPVEGGKSVVVFGRLGELEDYLSCLAACFDRLEKPFEIQGVVVTRTRVVEHLRSQEEHLESISNIPSNKEFESPKPVSVSDLEETQSPNLEGISCHKDSAMGKLWICATCNMKLRKGQMPAECHLNSLELDPIPPELESLNSLEHHLCCPTISFVRAMALPKGGQNGAHGPVTCVPANVLETTTLLPRTDMEGVVIPIKLKRKLSYKGYYEFQFVDPMRIRSALCFLKQNNKHFADIDFNEEWVNVFCPDPNECPQDDRVKTEPDEQMEDELLHDNQRHCIIPDTCLMPVDPGQEIMDQCFDNILNLAPAEGNNPLKLRSDEDHEAKCFPKLFPFARNTFHAHRRIPLTLFRYFLNRIMHVDRRFAHNAEYIFFALSMIEVDQVVSKVSIASRKGHSGSKTSSGKNVKDSLKEMLNHDDGYHFLHPIRGTPAYWQTAQKDLLACVRQLGLPTWFCSFSSADLRWPELLEALLKTEGRQQKVESLTWEDRCDLLRRNSVVAAQMFDHRWHVFLNDVILSIAEPIGRVVDYFYRVEFQQRGSPHVHCLFWVEGAPLVGVNTDEEVTAFVDKYVTCETPTDDDDLFELVTSVQTHSKRHSKTCRKGSTVCRFNFPRPPSMRTFIKKKEPKLKCNKCDLKEENADCTCNPLSTMTRERAKAIMTAIKEVAKDENNPYGFVAQLFEALGLTQATMEEALIKLGGNTQIILKRELKELYNNNYNKPCVRTWRANMDIQLVIDAWACIVYIVTYISKAERQMGLLLHNAALEAKKGNLDAQQSMKKMGTVYLHNREVSAQEAVYRLTNMHLKECSRKTVFAPAGENVVRLSRPLGELSESTSADEVWMTNLVDRYKNRPNNATFNDICLCTFGSEYRIVPSTETCKNAIPLQNGFGSVVKRTRSKPAVMRYPRFSETKNPNLFHQSLLQLFLPYRKDDDLKPRFYESFQQFYANGSIQFSDGTLHSVKSIVDANRNRFEALPEDFEDLQDIMASDDLLADAWGQLCPEQEVQRLESEQEVLENQQREDPSEQDPVPTIPDLAAGTQDTCRLEKSNNLPRSEGLALIRSLNEHQLSIFFKIRQWCLDKVAGKEPEPLHVFITGGAGTGKSHLIRAIHYEATRLLAPTCSEPDKISVLMTAPTGIAAYNLNAATIHSTFNIGINVTLPYSPLGDDKLNSLRAKYSDLLIVIIDEISMVHHKLMAYIHGRLRQIKQTGDFSPFGNICIIAVGDFYQLSPVYGKALYTPVDIGDFWNGLFEVAELRTIMRQKDVPFAQLLNRLRLRSKGTLMRKKDLDALRQRETGEECCDLHIFAKKDDVYAHNLERLKQLDPDYEIMYAQDFSLRKKVASSKNLMGTLVMQLTPT</sequence>
<dbReference type="EC" id="5.6.2.3" evidence="1"/>
<dbReference type="Pfam" id="PF20209">
    <property type="entry name" value="DUF6570"/>
    <property type="match status" value="1"/>
</dbReference>
<comment type="similarity">
    <text evidence="1">Belongs to the helicase family.</text>
</comment>
<dbReference type="Pfam" id="PF05970">
    <property type="entry name" value="PIF1"/>
    <property type="match status" value="1"/>
</dbReference>
<dbReference type="GO" id="GO:0006281">
    <property type="term" value="P:DNA repair"/>
    <property type="evidence" value="ECO:0007669"/>
    <property type="project" value="UniProtKB-KW"/>
</dbReference>
<name>A0AAW0N8G9_9GOBI</name>
<feature type="region of interest" description="Disordered" evidence="2">
    <location>
        <begin position="1801"/>
        <end position="1827"/>
    </location>
</feature>
<dbReference type="GO" id="GO:0016787">
    <property type="term" value="F:hydrolase activity"/>
    <property type="evidence" value="ECO:0007669"/>
    <property type="project" value="UniProtKB-KW"/>
</dbReference>
<dbReference type="GO" id="GO:0043139">
    <property type="term" value="F:5'-3' DNA helicase activity"/>
    <property type="evidence" value="ECO:0007669"/>
    <property type="project" value="UniProtKB-EC"/>
</dbReference>
<comment type="caution">
    <text evidence="4">The sequence shown here is derived from an EMBL/GenBank/DDBJ whole genome shotgun (WGS) entry which is preliminary data.</text>
</comment>
<dbReference type="SUPFAM" id="SSF52540">
    <property type="entry name" value="P-loop containing nucleoside triphosphate hydrolases"/>
    <property type="match status" value="1"/>
</dbReference>
<dbReference type="SMART" id="SM00382">
    <property type="entry name" value="AAA"/>
    <property type="match status" value="1"/>
</dbReference>
<feature type="region of interest" description="Disordered" evidence="2">
    <location>
        <begin position="573"/>
        <end position="608"/>
    </location>
</feature>
<feature type="region of interest" description="Disordered" evidence="2">
    <location>
        <begin position="858"/>
        <end position="878"/>
    </location>
</feature>
<dbReference type="InterPro" id="IPR025476">
    <property type="entry name" value="Helitron_helicase-like"/>
</dbReference>
<dbReference type="InterPro" id="IPR051055">
    <property type="entry name" value="PIF1_helicase"/>
</dbReference>
<accession>A0AAW0N8G9</accession>
<feature type="region of interest" description="Disordered" evidence="2">
    <location>
        <begin position="357"/>
        <end position="538"/>
    </location>
</feature>
<evidence type="ECO:0000313" key="4">
    <source>
        <dbReference type="EMBL" id="KAK7886520.1"/>
    </source>
</evidence>
<feature type="domain" description="AAA+ ATPase" evidence="3">
    <location>
        <begin position="1882"/>
        <end position="2045"/>
    </location>
</feature>
<dbReference type="Proteomes" id="UP001460270">
    <property type="component" value="Unassembled WGS sequence"/>
</dbReference>
<evidence type="ECO:0000256" key="1">
    <source>
        <dbReference type="RuleBase" id="RU363044"/>
    </source>
</evidence>
<keyword evidence="1" id="KW-0378">Hydrolase</keyword>
<dbReference type="SUPFAM" id="SSF52266">
    <property type="entry name" value="SGNH hydrolase"/>
    <property type="match status" value="1"/>
</dbReference>
<feature type="region of interest" description="Disordered" evidence="2">
    <location>
        <begin position="285"/>
        <end position="339"/>
    </location>
</feature>
<feature type="compositionally biased region" description="Basic and acidic residues" evidence="2">
    <location>
        <begin position="408"/>
        <end position="418"/>
    </location>
</feature>
<dbReference type="Pfam" id="PF14214">
    <property type="entry name" value="Helitron_like_N"/>
    <property type="match status" value="1"/>
</dbReference>
<protein>
    <recommendedName>
        <fullName evidence="1">ATP-dependent DNA helicase</fullName>
        <ecNumber evidence="1">5.6.2.3</ecNumber>
    </recommendedName>
</protein>
<evidence type="ECO:0000259" key="3">
    <source>
        <dbReference type="SMART" id="SM00382"/>
    </source>
</evidence>
<feature type="compositionally biased region" description="Low complexity" evidence="2">
    <location>
        <begin position="390"/>
        <end position="402"/>
    </location>
</feature>
<dbReference type="Gene3D" id="3.90.70.120">
    <property type="match status" value="1"/>
</dbReference>
<reference evidence="5" key="1">
    <citation type="submission" date="2024-04" db="EMBL/GenBank/DDBJ databases">
        <title>Salinicola lusitanus LLJ914,a marine bacterium isolated from the Okinawa Trough.</title>
        <authorList>
            <person name="Li J."/>
        </authorList>
    </citation>
    <scope>NUCLEOTIDE SEQUENCE [LARGE SCALE GENOMIC DNA]</scope>
</reference>
<proteinExistence type="inferred from homology"/>
<keyword evidence="1" id="KW-0347">Helicase</keyword>
<keyword evidence="1" id="KW-0227">DNA damage</keyword>
<dbReference type="GO" id="GO:0000723">
    <property type="term" value="P:telomere maintenance"/>
    <property type="evidence" value="ECO:0007669"/>
    <property type="project" value="InterPro"/>
</dbReference>
<comment type="cofactor">
    <cofactor evidence="1">
        <name>Mg(2+)</name>
        <dbReference type="ChEBI" id="CHEBI:18420"/>
    </cofactor>
</comment>
<keyword evidence="1" id="KW-0067">ATP-binding</keyword>
<dbReference type="PANTHER" id="PTHR47642:SF3">
    <property type="entry name" value="ATP-DEPENDENT DNA HELICASE"/>
    <property type="match status" value="1"/>
</dbReference>
<dbReference type="GO" id="GO:0006310">
    <property type="term" value="P:DNA recombination"/>
    <property type="evidence" value="ECO:0007669"/>
    <property type="project" value="UniProtKB-KW"/>
</dbReference>
<evidence type="ECO:0000256" key="2">
    <source>
        <dbReference type="SAM" id="MobiDB-lite"/>
    </source>
</evidence>
<dbReference type="GO" id="GO:0005524">
    <property type="term" value="F:ATP binding"/>
    <property type="evidence" value="ECO:0007669"/>
    <property type="project" value="UniProtKB-KW"/>
</dbReference>
<dbReference type="InterPro" id="IPR003593">
    <property type="entry name" value="AAA+_ATPase"/>
</dbReference>
<dbReference type="InterPro" id="IPR046700">
    <property type="entry name" value="DUF6570"/>
</dbReference>
<keyword evidence="5" id="KW-1185">Reference proteome</keyword>